<gene>
    <name evidence="2" type="ORF">EL17_19915</name>
</gene>
<dbReference type="GO" id="GO:0004181">
    <property type="term" value="F:metallocarboxypeptidase activity"/>
    <property type="evidence" value="ECO:0007669"/>
    <property type="project" value="InterPro"/>
</dbReference>
<feature type="domain" description="Peptidase M14" evidence="1">
    <location>
        <begin position="68"/>
        <end position="169"/>
    </location>
</feature>
<dbReference type="Pfam" id="PF00246">
    <property type="entry name" value="Peptidase_M14"/>
    <property type="match status" value="1"/>
</dbReference>
<accession>A0A074KTG1</accession>
<dbReference type="Proteomes" id="UP000027821">
    <property type="component" value="Unassembled WGS sequence"/>
</dbReference>
<evidence type="ECO:0000313" key="3">
    <source>
        <dbReference type="Proteomes" id="UP000027821"/>
    </source>
</evidence>
<sequence>MKVQKMMKKLSVCIILFYVVSHFCLGRQNNGPVDKGIWKAAYDLYKEQSITHRRFKHKDILPLIEKRQFGDVYRVTKLGSSIEARDIYQLGYGQGDIKVLLWSQMHGNESTATMALFDLFNFLEAGDDEFESIRQTIREKLDLRFIPMVNPDGAEAFIRRNALDIDLNRDAIQLTSPESVILRKAREDFGPDFGFNLHDQQIYYNVERTPKPATISVLAPAFNYETEINDVRRRALQVIVGMNGLLQEIIPGHVGKYDDGFEPRAFGDNFQRWGTSAILIESGGYPGDPEKQYIRELNFIIILNALYEIAQASYTQYEVADYFAIPDNDSKLMDVMLRNVTIKRDDLEYMVDLGIRRREIEGEEGYYTESSIIDIGDLSVYYGYDEIDAEGYVMKEGKVYEKELNALPSYEETMDMLKKGYLWLRVKTVNNSIHQLPINIFQSTGDLKAGAKLGSKANFLLEKEGMVHYAIINGYLIDLRSPKDQNIQLKIQ</sequence>
<dbReference type="CDD" id="cd06239">
    <property type="entry name" value="M14-like"/>
    <property type="match status" value="1"/>
</dbReference>
<dbReference type="GO" id="GO:0008270">
    <property type="term" value="F:zinc ion binding"/>
    <property type="evidence" value="ECO:0007669"/>
    <property type="project" value="InterPro"/>
</dbReference>
<dbReference type="OrthoDB" id="1119199at2"/>
<dbReference type="Gene3D" id="3.40.630.10">
    <property type="entry name" value="Zn peptidases"/>
    <property type="match status" value="1"/>
</dbReference>
<protein>
    <submittedName>
        <fullName evidence="2">Peptidase M14</fullName>
    </submittedName>
</protein>
<proteinExistence type="predicted"/>
<dbReference type="EMBL" id="JMIH01000028">
    <property type="protein sequence ID" value="KEO72174.1"/>
    <property type="molecule type" value="Genomic_DNA"/>
</dbReference>
<comment type="caution">
    <text evidence="2">The sequence shown here is derived from an EMBL/GenBank/DDBJ whole genome shotgun (WGS) entry which is preliminary data.</text>
</comment>
<dbReference type="SUPFAM" id="SSF53187">
    <property type="entry name" value="Zn-dependent exopeptidases"/>
    <property type="match status" value="1"/>
</dbReference>
<dbReference type="InterPro" id="IPR000834">
    <property type="entry name" value="Peptidase_M14"/>
</dbReference>
<keyword evidence="3" id="KW-1185">Reference proteome</keyword>
<dbReference type="eggNOG" id="COG2866">
    <property type="taxonomic scope" value="Bacteria"/>
</dbReference>
<reference evidence="2 3" key="1">
    <citation type="submission" date="2014-04" db="EMBL/GenBank/DDBJ databases">
        <title>Characterization and application of a salt tolerant electro-active bacterium.</title>
        <authorList>
            <person name="Yang L."/>
            <person name="Wei S."/>
            <person name="Tay Q.X.M."/>
        </authorList>
    </citation>
    <scope>NUCLEOTIDE SEQUENCE [LARGE SCALE GENOMIC DNA]</scope>
    <source>
        <strain evidence="2 3">LY1</strain>
    </source>
</reference>
<name>A0A074KTG1_9BACT</name>
<dbReference type="AlphaFoldDB" id="A0A074KTG1"/>
<dbReference type="STRING" id="1048983.EL17_19915"/>
<dbReference type="RefSeq" id="WP_084166285.1">
    <property type="nucleotide sequence ID" value="NZ_JMIH01000028.1"/>
</dbReference>
<organism evidence="2 3">
    <name type="scientific">Anditalea andensis</name>
    <dbReference type="NCBI Taxonomy" id="1048983"/>
    <lineage>
        <taxon>Bacteria</taxon>
        <taxon>Pseudomonadati</taxon>
        <taxon>Bacteroidota</taxon>
        <taxon>Cytophagia</taxon>
        <taxon>Cytophagales</taxon>
        <taxon>Cytophagaceae</taxon>
        <taxon>Anditalea</taxon>
    </lineage>
</organism>
<evidence type="ECO:0000259" key="1">
    <source>
        <dbReference type="Pfam" id="PF00246"/>
    </source>
</evidence>
<evidence type="ECO:0000313" key="2">
    <source>
        <dbReference type="EMBL" id="KEO72174.1"/>
    </source>
</evidence>
<dbReference type="GO" id="GO:0006508">
    <property type="term" value="P:proteolysis"/>
    <property type="evidence" value="ECO:0007669"/>
    <property type="project" value="InterPro"/>
</dbReference>